<feature type="domain" description="Rieske" evidence="7">
    <location>
        <begin position="46"/>
        <end position="157"/>
    </location>
</feature>
<keyword evidence="5" id="KW-0408">Iron</keyword>
<dbReference type="OrthoDB" id="7456916at2"/>
<dbReference type="InterPro" id="IPR017941">
    <property type="entry name" value="Rieske_2Fe-2S"/>
</dbReference>
<evidence type="ECO:0000256" key="5">
    <source>
        <dbReference type="ARBA" id="ARBA00023004"/>
    </source>
</evidence>
<dbReference type="GO" id="GO:0005506">
    <property type="term" value="F:iron ion binding"/>
    <property type="evidence" value="ECO:0007669"/>
    <property type="project" value="InterPro"/>
</dbReference>
<evidence type="ECO:0000313" key="9">
    <source>
        <dbReference type="Proteomes" id="UP000207598"/>
    </source>
</evidence>
<dbReference type="EMBL" id="FXYF01000008">
    <property type="protein sequence ID" value="SMX44761.1"/>
    <property type="molecule type" value="Genomic_DNA"/>
</dbReference>
<evidence type="ECO:0000313" key="8">
    <source>
        <dbReference type="EMBL" id="SMX44761.1"/>
    </source>
</evidence>
<dbReference type="EC" id="1.14.12.12" evidence="8"/>
<dbReference type="SUPFAM" id="SSF55961">
    <property type="entry name" value="Bet v1-like"/>
    <property type="match status" value="1"/>
</dbReference>
<reference evidence="8 9" key="1">
    <citation type="submission" date="2017-05" db="EMBL/GenBank/DDBJ databases">
        <authorList>
            <person name="Song R."/>
            <person name="Chenine A.L."/>
            <person name="Ruprecht R.M."/>
        </authorList>
    </citation>
    <scope>NUCLEOTIDE SEQUENCE [LARGE SCALE GENOMIC DNA]</scope>
    <source>
        <strain evidence="8 9">CECT 8898</strain>
    </source>
</reference>
<keyword evidence="2" id="KW-0001">2Fe-2S</keyword>
<dbReference type="RefSeq" id="WP_094021862.1">
    <property type="nucleotide sequence ID" value="NZ_FXYF01000008.1"/>
</dbReference>
<keyword evidence="9" id="KW-1185">Reference proteome</keyword>
<dbReference type="GO" id="GO:0051537">
    <property type="term" value="F:2 iron, 2 sulfur cluster binding"/>
    <property type="evidence" value="ECO:0007669"/>
    <property type="project" value="UniProtKB-KW"/>
</dbReference>
<dbReference type="Gene3D" id="3.90.380.10">
    <property type="entry name" value="Naphthalene 1,2-dioxygenase Alpha Subunit, Chain A, domain 1"/>
    <property type="match status" value="1"/>
</dbReference>
<dbReference type="InterPro" id="IPR036922">
    <property type="entry name" value="Rieske_2Fe-2S_sf"/>
</dbReference>
<keyword evidence="4 8" id="KW-0560">Oxidoreductase</keyword>
<dbReference type="Pfam" id="PF00848">
    <property type="entry name" value="Ring_hydroxyl_A"/>
    <property type="match status" value="1"/>
</dbReference>
<dbReference type="Gene3D" id="2.102.10.10">
    <property type="entry name" value="Rieske [2Fe-2S] iron-sulphur domain"/>
    <property type="match status" value="1"/>
</dbReference>
<accession>A0A238KQ57</accession>
<dbReference type="GO" id="GO:0018625">
    <property type="term" value="F:naphthalene 1,2-dioxygenase activity"/>
    <property type="evidence" value="ECO:0007669"/>
    <property type="project" value="UniProtKB-EC"/>
</dbReference>
<evidence type="ECO:0000256" key="1">
    <source>
        <dbReference type="ARBA" id="ARBA00001962"/>
    </source>
</evidence>
<sequence length="386" mass="42703">MSPPPTDLASVRLPITQAHGLPNAHYIDPAVFAEERQALMFGQWAGLAVAADVPEPGDASPVDFLGMPLLLIRGRDGAVRVFQNICRHRGMILVEAPRKIEGAIRCPYHSWCYGSDGRLVSTPHVGGPGHNTHEAIDRAALGLIEVRSHVWRDVVWINVSGDAPAFEEAMAPALARWADFERPLYHGGADSRITLAVASNWKLAVENYCESYHLPWVHPGLNSYSRLEDHYNIEQPGAFSGQGTLVYRQVTNEYGAPFPDFAGLPDKWDTAAEYLAIYPNVLLGAHRDHAFAIVLLPDGPERTVEHIHLYYAEPGTDSGLRQRNTQLWKTVFEEDIFVVEGMQRGRHAAGFDGGRFSPAMDGPTHCFHDWVAARMMAWRGASEAAE</sequence>
<gene>
    <name evidence="8" type="primary">nagAc</name>
    <name evidence="8" type="ORF">MAA8898_03053</name>
</gene>
<keyword evidence="6" id="KW-0411">Iron-sulfur</keyword>
<evidence type="ECO:0000256" key="4">
    <source>
        <dbReference type="ARBA" id="ARBA00023002"/>
    </source>
</evidence>
<dbReference type="PRINTS" id="PR00090">
    <property type="entry name" value="RNGDIOXGNASE"/>
</dbReference>
<evidence type="ECO:0000256" key="3">
    <source>
        <dbReference type="ARBA" id="ARBA00022723"/>
    </source>
</evidence>
<protein>
    <submittedName>
        <fullName evidence="8">Naphthalene 1,2-dioxygenase subunit alpha</fullName>
        <ecNumber evidence="8">1.14.12.12</ecNumber>
    </submittedName>
</protein>
<keyword evidence="8" id="KW-0223">Dioxygenase</keyword>
<name>A0A238KQ57_9RHOB</name>
<dbReference type="InterPro" id="IPR015879">
    <property type="entry name" value="Ring_hydroxy_dOase_asu_C_dom"/>
</dbReference>
<dbReference type="Proteomes" id="UP000207598">
    <property type="component" value="Unassembled WGS sequence"/>
</dbReference>
<keyword evidence="3" id="KW-0479">Metal-binding</keyword>
<dbReference type="InterPro" id="IPR001663">
    <property type="entry name" value="Rng_hydr_dOase-A"/>
</dbReference>
<dbReference type="Pfam" id="PF00355">
    <property type="entry name" value="Rieske"/>
    <property type="match status" value="1"/>
</dbReference>
<comment type="cofactor">
    <cofactor evidence="1">
        <name>Fe cation</name>
        <dbReference type="ChEBI" id="CHEBI:24875"/>
    </cofactor>
</comment>
<evidence type="ECO:0000256" key="2">
    <source>
        <dbReference type="ARBA" id="ARBA00022714"/>
    </source>
</evidence>
<dbReference type="PROSITE" id="PS51296">
    <property type="entry name" value="RIESKE"/>
    <property type="match status" value="1"/>
</dbReference>
<dbReference type="PANTHER" id="PTHR43756:SF5">
    <property type="entry name" value="CHOLINE MONOOXYGENASE, CHLOROPLASTIC"/>
    <property type="match status" value="1"/>
</dbReference>
<dbReference type="AlphaFoldDB" id="A0A238KQ57"/>
<evidence type="ECO:0000259" key="7">
    <source>
        <dbReference type="PROSITE" id="PS51296"/>
    </source>
</evidence>
<dbReference type="PANTHER" id="PTHR43756">
    <property type="entry name" value="CHOLINE MONOOXYGENASE, CHLOROPLASTIC"/>
    <property type="match status" value="1"/>
</dbReference>
<dbReference type="CDD" id="cd00680">
    <property type="entry name" value="RHO_alpha_C"/>
    <property type="match status" value="1"/>
</dbReference>
<dbReference type="SUPFAM" id="SSF50022">
    <property type="entry name" value="ISP domain"/>
    <property type="match status" value="1"/>
</dbReference>
<dbReference type="CDD" id="cd03469">
    <property type="entry name" value="Rieske_RO_Alpha_N"/>
    <property type="match status" value="1"/>
</dbReference>
<organism evidence="8 9">
    <name type="scientific">Maliponia aquimaris</name>
    <dbReference type="NCBI Taxonomy" id="1673631"/>
    <lineage>
        <taxon>Bacteria</taxon>
        <taxon>Pseudomonadati</taxon>
        <taxon>Pseudomonadota</taxon>
        <taxon>Alphaproteobacteria</taxon>
        <taxon>Rhodobacterales</taxon>
        <taxon>Paracoccaceae</taxon>
        <taxon>Maliponia</taxon>
    </lineage>
</organism>
<evidence type="ECO:0000256" key="6">
    <source>
        <dbReference type="ARBA" id="ARBA00023014"/>
    </source>
</evidence>
<proteinExistence type="predicted"/>